<feature type="transmembrane region" description="Helical" evidence="1">
    <location>
        <begin position="27"/>
        <end position="47"/>
    </location>
</feature>
<name>A0A6S9W9D9_CHRCT</name>
<dbReference type="AlphaFoldDB" id="A0A6S9W9D9"/>
<keyword evidence="1" id="KW-0472">Membrane</keyword>
<protein>
    <submittedName>
        <fullName evidence="2">Uncharacterized protein</fullName>
    </submittedName>
</protein>
<dbReference type="EMBL" id="HBIZ01027551">
    <property type="protein sequence ID" value="CAE0764866.1"/>
    <property type="molecule type" value="Transcribed_RNA"/>
</dbReference>
<sequence>MAELMNSLAHTHTSVPVCARARARTRVYVCVCLRVCVCACACVYVGVCVCVSSSCSLPPLFSFASSCNKAEVKRSHDVSKIITNDDEMIHLGQTSARKVAHARGKQLQSTRRSAAIQNRKWREPRYRMASPASEIVGQRK</sequence>
<accession>A0A6S9W9D9</accession>
<proteinExistence type="predicted"/>
<keyword evidence="1" id="KW-0812">Transmembrane</keyword>
<evidence type="ECO:0000256" key="1">
    <source>
        <dbReference type="SAM" id="Phobius"/>
    </source>
</evidence>
<reference evidence="2" key="1">
    <citation type="submission" date="2021-01" db="EMBL/GenBank/DDBJ databases">
        <authorList>
            <person name="Corre E."/>
            <person name="Pelletier E."/>
            <person name="Niang G."/>
            <person name="Scheremetjew M."/>
            <person name="Finn R."/>
            <person name="Kale V."/>
            <person name="Holt S."/>
            <person name="Cochrane G."/>
            <person name="Meng A."/>
            <person name="Brown T."/>
            <person name="Cohen L."/>
        </authorList>
    </citation>
    <scope>NUCLEOTIDE SEQUENCE</scope>
    <source>
        <strain evidence="2">CCMP645</strain>
    </source>
</reference>
<evidence type="ECO:0000313" key="3">
    <source>
        <dbReference type="EMBL" id="CAE0764867.1"/>
    </source>
</evidence>
<keyword evidence="1" id="KW-1133">Transmembrane helix</keyword>
<dbReference type="EMBL" id="HBIZ01027553">
    <property type="protein sequence ID" value="CAE0764867.1"/>
    <property type="molecule type" value="Transcribed_RNA"/>
</dbReference>
<evidence type="ECO:0000313" key="2">
    <source>
        <dbReference type="EMBL" id="CAE0764866.1"/>
    </source>
</evidence>
<organism evidence="2">
    <name type="scientific">Chrysotila carterae</name>
    <name type="common">Marine alga</name>
    <name type="synonym">Syracosphaera carterae</name>
    <dbReference type="NCBI Taxonomy" id="13221"/>
    <lineage>
        <taxon>Eukaryota</taxon>
        <taxon>Haptista</taxon>
        <taxon>Haptophyta</taxon>
        <taxon>Prymnesiophyceae</taxon>
        <taxon>Isochrysidales</taxon>
        <taxon>Isochrysidaceae</taxon>
        <taxon>Chrysotila</taxon>
    </lineage>
</organism>
<gene>
    <name evidence="2" type="ORF">PCAR00345_LOCUS17478</name>
    <name evidence="3" type="ORF">PCAR00345_LOCUS17479</name>
</gene>